<proteinExistence type="predicted"/>
<sequence>MGRRIAIVGSGQSGLQLGVALRRDGHDVTLYSPQTPEQIGTGKLTSSAVSFGPALEAEHAAGLSLWHNEDPTVNGLRLRLGDGRGGVAVGFQAPLGALAQAVDQRVKFPAWLAEFTRLGGDLRVETVTEADLDRIAARHDLTVVASGKGGLSTVFPVRATTPAARTLGLCAVHGARVSSPDRVTFSIQPGIGELIAIPALTADGPAWFLLLESVPGGPADIWHAATDPTTHLHLTQELIRTHFPWEASRFATLELVDQNSWLSAPAGLSPTVREPVCVLPSGRAVLGLADAVVLNDPIAGQGANNAAHHAALLRSAIAAHDGAFDPAWMAGTFARFWARAEWSTKFSHALLAAPPAHVQRLLGLAGMHAPTAARFVRGFVNPVDLGEWFFTEDAAERYLATV</sequence>
<protein>
    <submittedName>
        <fullName evidence="2">2-polyprenyl-6-methoxyphenol hydroxylase-like FAD-dependent oxidoreductase</fullName>
    </submittedName>
</protein>
<dbReference type="InterPro" id="IPR041654">
    <property type="entry name" value="StyA_sbd"/>
</dbReference>
<gene>
    <name evidence="2" type="ORF">JOF53_001740</name>
</gene>
<name>A0ABS5A8E1_9PSEU</name>
<keyword evidence="3" id="KW-1185">Reference proteome</keyword>
<evidence type="ECO:0000259" key="1">
    <source>
        <dbReference type="Pfam" id="PF17885"/>
    </source>
</evidence>
<dbReference type="Pfam" id="PF17885">
    <property type="entry name" value="Smoa_sbd"/>
    <property type="match status" value="1"/>
</dbReference>
<reference evidence="2 3" key="1">
    <citation type="submission" date="2021-03" db="EMBL/GenBank/DDBJ databases">
        <title>Sequencing the genomes of 1000 actinobacteria strains.</title>
        <authorList>
            <person name="Klenk H.-P."/>
        </authorList>
    </citation>
    <scope>NUCLEOTIDE SEQUENCE [LARGE SCALE GENOMIC DNA]</scope>
    <source>
        <strain evidence="2 3">DSM 44580</strain>
    </source>
</reference>
<dbReference type="SUPFAM" id="SSF51905">
    <property type="entry name" value="FAD/NAD(P)-binding domain"/>
    <property type="match status" value="1"/>
</dbReference>
<comment type="caution">
    <text evidence="2">The sequence shown here is derived from an EMBL/GenBank/DDBJ whole genome shotgun (WGS) entry which is preliminary data.</text>
</comment>
<dbReference type="Proteomes" id="UP001519363">
    <property type="component" value="Unassembled WGS sequence"/>
</dbReference>
<dbReference type="InterPro" id="IPR036188">
    <property type="entry name" value="FAD/NAD-bd_sf"/>
</dbReference>
<dbReference type="PRINTS" id="PR00420">
    <property type="entry name" value="RNGMNOXGNASE"/>
</dbReference>
<dbReference type="RefSeq" id="WP_086788453.1">
    <property type="nucleotide sequence ID" value="NZ_JAGIOO010000001.1"/>
</dbReference>
<organism evidence="2 3">
    <name type="scientific">Crossiella equi</name>
    <dbReference type="NCBI Taxonomy" id="130796"/>
    <lineage>
        <taxon>Bacteria</taxon>
        <taxon>Bacillati</taxon>
        <taxon>Actinomycetota</taxon>
        <taxon>Actinomycetes</taxon>
        <taxon>Pseudonocardiales</taxon>
        <taxon>Pseudonocardiaceae</taxon>
        <taxon>Crossiella</taxon>
    </lineage>
</organism>
<dbReference type="EMBL" id="JAGIOO010000001">
    <property type="protein sequence ID" value="MBP2472868.1"/>
    <property type="molecule type" value="Genomic_DNA"/>
</dbReference>
<evidence type="ECO:0000313" key="2">
    <source>
        <dbReference type="EMBL" id="MBP2472868.1"/>
    </source>
</evidence>
<dbReference type="Gene3D" id="3.50.50.60">
    <property type="entry name" value="FAD/NAD(P)-binding domain"/>
    <property type="match status" value="3"/>
</dbReference>
<feature type="domain" description="Styrene monooxygenase StyA putative substrate binding" evidence="1">
    <location>
        <begin position="147"/>
        <end position="249"/>
    </location>
</feature>
<evidence type="ECO:0000313" key="3">
    <source>
        <dbReference type="Proteomes" id="UP001519363"/>
    </source>
</evidence>
<accession>A0ABS5A8E1</accession>